<name>A0ABV5BN20_9LEPT</name>
<dbReference type="Proteomes" id="UP001580391">
    <property type="component" value="Unassembled WGS sequence"/>
</dbReference>
<evidence type="ECO:0000256" key="1">
    <source>
        <dbReference type="SAM" id="MobiDB-lite"/>
    </source>
</evidence>
<evidence type="ECO:0000313" key="3">
    <source>
        <dbReference type="Proteomes" id="UP001580391"/>
    </source>
</evidence>
<comment type="caution">
    <text evidence="2">The sequence shown here is derived from an EMBL/GenBank/DDBJ whole genome shotgun (WGS) entry which is preliminary data.</text>
</comment>
<gene>
    <name evidence="2" type="ORF">ACE5IX_03395</name>
</gene>
<feature type="compositionally biased region" description="Gly residues" evidence="1">
    <location>
        <begin position="79"/>
        <end position="111"/>
    </location>
</feature>
<dbReference type="RefSeq" id="WP_210414242.1">
    <property type="nucleotide sequence ID" value="NZ_JBHILI010000001.1"/>
</dbReference>
<sequence length="111" mass="10791">MKPLVGAIVVLFFLESCMNEARCNEDCNRDFSICLLVAGSGPNALGFALICQNSCTNCKEKCRYVGSGGSTSRSRTSSSGGGGGSGGGSGGGDGGGGHGGGGHGGGGIIRL</sequence>
<proteinExistence type="predicted"/>
<organism evidence="2 3">
    <name type="scientific">Leptospira wolffii</name>
    <dbReference type="NCBI Taxonomy" id="409998"/>
    <lineage>
        <taxon>Bacteria</taxon>
        <taxon>Pseudomonadati</taxon>
        <taxon>Spirochaetota</taxon>
        <taxon>Spirochaetia</taxon>
        <taxon>Leptospirales</taxon>
        <taxon>Leptospiraceae</taxon>
        <taxon>Leptospira</taxon>
    </lineage>
</organism>
<reference evidence="2 3" key="1">
    <citation type="submission" date="2024-09" db="EMBL/GenBank/DDBJ databases">
        <title>Taxonomic and Genotyping Characterization of Leptospira Strains isolated from Multiple Sources in Colombia highlights the importance of intermediate species.</title>
        <authorList>
            <person name="Torres Higuera L."/>
            <person name="Rojas Tapias D."/>
            <person name="Jimenez Velasquez S."/>
            <person name="Renjifo Ibanez C."/>
        </authorList>
    </citation>
    <scope>NUCLEOTIDE SEQUENCE [LARGE SCALE GENOMIC DNA]</scope>
    <source>
        <strain evidence="2 3">Lep080</strain>
    </source>
</reference>
<dbReference type="EMBL" id="JBHILJ010000001">
    <property type="protein sequence ID" value="MFB5735536.1"/>
    <property type="molecule type" value="Genomic_DNA"/>
</dbReference>
<keyword evidence="3" id="KW-1185">Reference proteome</keyword>
<evidence type="ECO:0000313" key="2">
    <source>
        <dbReference type="EMBL" id="MFB5735536.1"/>
    </source>
</evidence>
<protein>
    <submittedName>
        <fullName evidence="2">Uncharacterized protein</fullName>
    </submittedName>
</protein>
<accession>A0ABV5BN20</accession>
<feature type="region of interest" description="Disordered" evidence="1">
    <location>
        <begin position="65"/>
        <end position="111"/>
    </location>
</feature>